<protein>
    <submittedName>
        <fullName evidence="2">Uncharacterized protein</fullName>
    </submittedName>
</protein>
<gene>
    <name evidence="2" type="ORF">Zm00014a_031392</name>
</gene>
<feature type="compositionally biased region" description="Basic and acidic residues" evidence="1">
    <location>
        <begin position="1"/>
        <end position="18"/>
    </location>
</feature>
<feature type="region of interest" description="Disordered" evidence="1">
    <location>
        <begin position="83"/>
        <end position="114"/>
    </location>
</feature>
<dbReference type="Proteomes" id="UP000251960">
    <property type="component" value="Chromosome 2"/>
</dbReference>
<dbReference type="AlphaFoldDB" id="A0A3L6FS50"/>
<feature type="compositionally biased region" description="Pro residues" evidence="1">
    <location>
        <begin position="51"/>
        <end position="61"/>
    </location>
</feature>
<name>A0A3L6FS50_MAIZE</name>
<evidence type="ECO:0000256" key="1">
    <source>
        <dbReference type="SAM" id="MobiDB-lite"/>
    </source>
</evidence>
<evidence type="ECO:0000313" key="2">
    <source>
        <dbReference type="EMBL" id="PWZ36904.1"/>
    </source>
</evidence>
<feature type="region of interest" description="Disordered" evidence="1">
    <location>
        <begin position="1"/>
        <end position="68"/>
    </location>
</feature>
<dbReference type="EMBL" id="NCVQ01000003">
    <property type="protein sequence ID" value="PWZ36904.1"/>
    <property type="molecule type" value="Genomic_DNA"/>
</dbReference>
<comment type="caution">
    <text evidence="2">The sequence shown here is derived from an EMBL/GenBank/DDBJ whole genome shotgun (WGS) entry which is preliminary data.</text>
</comment>
<organism evidence="2">
    <name type="scientific">Zea mays</name>
    <name type="common">Maize</name>
    <dbReference type="NCBI Taxonomy" id="4577"/>
    <lineage>
        <taxon>Eukaryota</taxon>
        <taxon>Viridiplantae</taxon>
        <taxon>Streptophyta</taxon>
        <taxon>Embryophyta</taxon>
        <taxon>Tracheophyta</taxon>
        <taxon>Spermatophyta</taxon>
        <taxon>Magnoliopsida</taxon>
        <taxon>Liliopsida</taxon>
        <taxon>Poales</taxon>
        <taxon>Poaceae</taxon>
        <taxon>PACMAD clade</taxon>
        <taxon>Panicoideae</taxon>
        <taxon>Andropogonodae</taxon>
        <taxon>Andropogoneae</taxon>
        <taxon>Tripsacinae</taxon>
        <taxon>Zea</taxon>
    </lineage>
</organism>
<accession>A0A3L6FS50</accession>
<sequence length="185" mass="19519">MEKERKQGFFAALKEEVVRGLSPARTRGKSPAPRSASPARMLIPRRRKAPAAPPPPPPPPEKVLQQYLGEQLVARSGSLLRPGGEALAPLIEGPDAERLAAGDPDGEDSGRREGFGHWVRGHLTRAPSMAAAGGPDGSFRRSDLRLLLGVMGAPLAPIPSKPAEPLPLLSIKGTTIVRPSTCCPA</sequence>
<reference evidence="2" key="1">
    <citation type="journal article" date="2018" name="Nat. Genet.">
        <title>Extensive intraspecific gene order and gene structural variations between Mo17 and other maize genomes.</title>
        <authorList>
            <person name="Sun S."/>
            <person name="Zhou Y."/>
            <person name="Chen J."/>
            <person name="Shi J."/>
            <person name="Zhao H."/>
            <person name="Zhao H."/>
            <person name="Song W."/>
            <person name="Zhang M."/>
            <person name="Cui Y."/>
            <person name="Dong X."/>
            <person name="Liu H."/>
            <person name="Ma X."/>
            <person name="Jiao Y."/>
            <person name="Wang B."/>
            <person name="Wei X."/>
            <person name="Stein J.C."/>
            <person name="Glaubitz J.C."/>
            <person name="Lu F."/>
            <person name="Yu G."/>
            <person name="Liang C."/>
            <person name="Fengler K."/>
            <person name="Li B."/>
            <person name="Rafalski A."/>
            <person name="Schnable P.S."/>
            <person name="Ware D.H."/>
            <person name="Buckler E.S."/>
            <person name="Lai J."/>
        </authorList>
    </citation>
    <scope>NUCLEOTIDE SEQUENCE [LARGE SCALE GENOMIC DNA]</scope>
    <source>
        <tissue evidence="2">Seedling</tissue>
    </source>
</reference>
<proteinExistence type="predicted"/>
<dbReference type="ExpressionAtlas" id="A0A3L6FS50">
    <property type="expression patterns" value="baseline and differential"/>
</dbReference>